<reference evidence="1" key="1">
    <citation type="submission" date="2023-10" db="EMBL/GenBank/DDBJ databases">
        <title>Genome assembly of Pristionchus species.</title>
        <authorList>
            <person name="Yoshida K."/>
            <person name="Sommer R.J."/>
        </authorList>
    </citation>
    <scope>NUCLEOTIDE SEQUENCE</scope>
    <source>
        <strain evidence="1">RS5133</strain>
    </source>
</reference>
<name>A0AAV5WY11_9BILA</name>
<keyword evidence="2" id="KW-1185">Reference proteome</keyword>
<gene>
    <name evidence="1" type="ORF">PFISCL1PPCAC_25929</name>
</gene>
<evidence type="ECO:0000313" key="2">
    <source>
        <dbReference type="Proteomes" id="UP001432322"/>
    </source>
</evidence>
<dbReference type="EMBL" id="BTSY01000006">
    <property type="protein sequence ID" value="GMT34632.1"/>
    <property type="molecule type" value="Genomic_DNA"/>
</dbReference>
<organism evidence="1 2">
    <name type="scientific">Pristionchus fissidentatus</name>
    <dbReference type="NCBI Taxonomy" id="1538716"/>
    <lineage>
        <taxon>Eukaryota</taxon>
        <taxon>Metazoa</taxon>
        <taxon>Ecdysozoa</taxon>
        <taxon>Nematoda</taxon>
        <taxon>Chromadorea</taxon>
        <taxon>Rhabditida</taxon>
        <taxon>Rhabditina</taxon>
        <taxon>Diplogasteromorpha</taxon>
        <taxon>Diplogasteroidea</taxon>
        <taxon>Neodiplogasteridae</taxon>
        <taxon>Pristionchus</taxon>
    </lineage>
</organism>
<comment type="caution">
    <text evidence="1">The sequence shown here is derived from an EMBL/GenBank/DDBJ whole genome shotgun (WGS) entry which is preliminary data.</text>
</comment>
<sequence>KIIDVPTPVRLPAICSINSNIECALKKDLKKHDHRNKLTVPCRNDQVCEDVESWNSETISQPHAISMGRWLPKDECSDFEGKEMYSNTLAIRKGKIIDVPTPVRLPAICSINSNIECALKKDLKKHDHRNKLTVPCRNDQVCEDVESWNSETISQPHAISMGRWLPKDECSDFEGKEMYSNTLAIRK</sequence>
<accession>A0AAV5WY11</accession>
<dbReference type="Proteomes" id="UP001432322">
    <property type="component" value="Unassembled WGS sequence"/>
</dbReference>
<dbReference type="AlphaFoldDB" id="A0AAV5WY11"/>
<evidence type="ECO:0000313" key="1">
    <source>
        <dbReference type="EMBL" id="GMT34632.1"/>
    </source>
</evidence>
<feature type="non-terminal residue" evidence="1">
    <location>
        <position position="187"/>
    </location>
</feature>
<proteinExistence type="predicted"/>
<feature type="non-terminal residue" evidence="1">
    <location>
        <position position="1"/>
    </location>
</feature>
<protein>
    <submittedName>
        <fullName evidence="1">Uncharacterized protein</fullName>
    </submittedName>
</protein>